<dbReference type="CDD" id="cd00090">
    <property type="entry name" value="HTH_ARSR"/>
    <property type="match status" value="1"/>
</dbReference>
<evidence type="ECO:0000313" key="7">
    <source>
        <dbReference type="Proteomes" id="UP000245166"/>
    </source>
</evidence>
<dbReference type="GO" id="GO:0003700">
    <property type="term" value="F:DNA-binding transcription factor activity"/>
    <property type="evidence" value="ECO:0007669"/>
    <property type="project" value="InterPro"/>
</dbReference>
<feature type="compositionally biased region" description="Basic and acidic residues" evidence="4">
    <location>
        <begin position="1"/>
        <end position="19"/>
    </location>
</feature>
<feature type="region of interest" description="Disordered" evidence="4">
    <location>
        <begin position="1"/>
        <end position="21"/>
    </location>
</feature>
<reference evidence="6 7" key="1">
    <citation type="submission" date="2018-03" db="EMBL/GenBank/DDBJ databases">
        <title>Genome assembly of novel Miniimonas species PCH200.</title>
        <authorList>
            <person name="Thakur V."/>
            <person name="Kumar V."/>
            <person name="Singh D."/>
        </authorList>
    </citation>
    <scope>NUCLEOTIDE SEQUENCE [LARGE SCALE GENOMIC DNA]</scope>
    <source>
        <strain evidence="6 7">PCH200</strain>
    </source>
</reference>
<dbReference type="RefSeq" id="WP_109228548.1">
    <property type="nucleotide sequence ID" value="NZ_PYHR01000002.1"/>
</dbReference>
<dbReference type="InterPro" id="IPR036390">
    <property type="entry name" value="WH_DNA-bd_sf"/>
</dbReference>
<dbReference type="OrthoDB" id="3237509at2"/>
<dbReference type="PANTHER" id="PTHR42756">
    <property type="entry name" value="TRANSCRIPTIONAL REGULATOR, MARR"/>
    <property type="match status" value="1"/>
</dbReference>
<keyword evidence="3" id="KW-0804">Transcription</keyword>
<gene>
    <name evidence="6" type="ORF">C8046_05270</name>
</gene>
<dbReference type="InterPro" id="IPR036388">
    <property type="entry name" value="WH-like_DNA-bd_sf"/>
</dbReference>
<dbReference type="Gene3D" id="1.10.10.10">
    <property type="entry name" value="Winged helix-like DNA-binding domain superfamily/Winged helix DNA-binding domain"/>
    <property type="match status" value="1"/>
</dbReference>
<comment type="caution">
    <text evidence="6">The sequence shown here is derived from an EMBL/GenBank/DDBJ whole genome shotgun (WGS) entry which is preliminary data.</text>
</comment>
<name>A0A2U1ZT53_9MICO</name>
<evidence type="ECO:0000256" key="2">
    <source>
        <dbReference type="ARBA" id="ARBA00023125"/>
    </source>
</evidence>
<dbReference type="PANTHER" id="PTHR42756:SF1">
    <property type="entry name" value="TRANSCRIPTIONAL REPRESSOR OF EMRAB OPERON"/>
    <property type="match status" value="1"/>
</dbReference>
<dbReference type="Pfam" id="PF12802">
    <property type="entry name" value="MarR_2"/>
    <property type="match status" value="1"/>
</dbReference>
<evidence type="ECO:0000313" key="6">
    <source>
        <dbReference type="EMBL" id="PWD50164.1"/>
    </source>
</evidence>
<dbReference type="Proteomes" id="UP000245166">
    <property type="component" value="Unassembled WGS sequence"/>
</dbReference>
<accession>A0A2U1ZT53</accession>
<dbReference type="PROSITE" id="PS50995">
    <property type="entry name" value="HTH_MARR_2"/>
    <property type="match status" value="1"/>
</dbReference>
<keyword evidence="7" id="KW-1185">Reference proteome</keyword>
<keyword evidence="2" id="KW-0238">DNA-binding</keyword>
<organism evidence="6 7">
    <name type="scientific">Serinibacter arcticus</name>
    <dbReference type="NCBI Taxonomy" id="1655435"/>
    <lineage>
        <taxon>Bacteria</taxon>
        <taxon>Bacillati</taxon>
        <taxon>Actinomycetota</taxon>
        <taxon>Actinomycetes</taxon>
        <taxon>Micrococcales</taxon>
        <taxon>Beutenbergiaceae</taxon>
        <taxon>Serinibacter</taxon>
    </lineage>
</organism>
<protein>
    <submittedName>
        <fullName evidence="6">MarR family transcriptional regulator</fullName>
    </submittedName>
</protein>
<evidence type="ECO:0000256" key="3">
    <source>
        <dbReference type="ARBA" id="ARBA00023163"/>
    </source>
</evidence>
<evidence type="ECO:0000259" key="5">
    <source>
        <dbReference type="PROSITE" id="PS50995"/>
    </source>
</evidence>
<sequence>MADRVDEIQHEWRRERPDIDTSPQGVIGRMHRLGGLLMTELETVYAQHGLSQGEFDVLMTLRRAGAPYERTPSELASRTMVTSGATSKRVDRLERAGLVARRRSEGDGRGRVVGLTDAGVELADTAFTDHMANEHRLLEGVPDGDRAALARILGAWLERVDPDGPRAT</sequence>
<dbReference type="PRINTS" id="PR00598">
    <property type="entry name" value="HTHMARR"/>
</dbReference>
<keyword evidence="1" id="KW-0805">Transcription regulation</keyword>
<dbReference type="InterPro" id="IPR000835">
    <property type="entry name" value="HTH_MarR-typ"/>
</dbReference>
<dbReference type="EMBL" id="PYHR01000002">
    <property type="protein sequence ID" value="PWD50164.1"/>
    <property type="molecule type" value="Genomic_DNA"/>
</dbReference>
<dbReference type="GO" id="GO:0003677">
    <property type="term" value="F:DNA binding"/>
    <property type="evidence" value="ECO:0007669"/>
    <property type="project" value="UniProtKB-KW"/>
</dbReference>
<feature type="domain" description="HTH marR-type" evidence="5">
    <location>
        <begin position="23"/>
        <end position="158"/>
    </location>
</feature>
<dbReference type="SMART" id="SM00347">
    <property type="entry name" value="HTH_MARR"/>
    <property type="match status" value="1"/>
</dbReference>
<evidence type="ECO:0000256" key="4">
    <source>
        <dbReference type="SAM" id="MobiDB-lite"/>
    </source>
</evidence>
<dbReference type="InterPro" id="IPR011991">
    <property type="entry name" value="ArsR-like_HTH"/>
</dbReference>
<evidence type="ECO:0000256" key="1">
    <source>
        <dbReference type="ARBA" id="ARBA00023015"/>
    </source>
</evidence>
<dbReference type="AlphaFoldDB" id="A0A2U1ZT53"/>
<proteinExistence type="predicted"/>
<dbReference type="SUPFAM" id="SSF46785">
    <property type="entry name" value="Winged helix' DNA-binding domain"/>
    <property type="match status" value="1"/>
</dbReference>